<sequence>MIMWTKHYYRQKLIYTLVFYGCDVVHGNNKVYGTTIFPHNIGLRATRYVEILAGEDTMKAMVKTPKV</sequence>
<name>A0AAU9MFV1_9ASTR</name>
<protein>
    <submittedName>
        <fullName evidence="1">Uncharacterized protein</fullName>
    </submittedName>
</protein>
<accession>A0AAU9MFV1</accession>
<comment type="caution">
    <text evidence="1">The sequence shown here is derived from an EMBL/GenBank/DDBJ whole genome shotgun (WGS) entry which is preliminary data.</text>
</comment>
<proteinExistence type="predicted"/>
<gene>
    <name evidence="1" type="ORF">LVIROSA_LOCUS10758</name>
</gene>
<keyword evidence="2" id="KW-1185">Reference proteome</keyword>
<reference evidence="1 2" key="1">
    <citation type="submission" date="2022-01" db="EMBL/GenBank/DDBJ databases">
        <authorList>
            <person name="Xiong W."/>
            <person name="Schranz E."/>
        </authorList>
    </citation>
    <scope>NUCLEOTIDE SEQUENCE [LARGE SCALE GENOMIC DNA]</scope>
</reference>
<evidence type="ECO:0000313" key="1">
    <source>
        <dbReference type="EMBL" id="CAH1423483.1"/>
    </source>
</evidence>
<dbReference type="EMBL" id="CAKMRJ010001112">
    <property type="protein sequence ID" value="CAH1423483.1"/>
    <property type="molecule type" value="Genomic_DNA"/>
</dbReference>
<dbReference type="AlphaFoldDB" id="A0AAU9MFV1"/>
<evidence type="ECO:0000313" key="2">
    <source>
        <dbReference type="Proteomes" id="UP001157418"/>
    </source>
</evidence>
<organism evidence="1 2">
    <name type="scientific">Lactuca virosa</name>
    <dbReference type="NCBI Taxonomy" id="75947"/>
    <lineage>
        <taxon>Eukaryota</taxon>
        <taxon>Viridiplantae</taxon>
        <taxon>Streptophyta</taxon>
        <taxon>Embryophyta</taxon>
        <taxon>Tracheophyta</taxon>
        <taxon>Spermatophyta</taxon>
        <taxon>Magnoliopsida</taxon>
        <taxon>eudicotyledons</taxon>
        <taxon>Gunneridae</taxon>
        <taxon>Pentapetalae</taxon>
        <taxon>asterids</taxon>
        <taxon>campanulids</taxon>
        <taxon>Asterales</taxon>
        <taxon>Asteraceae</taxon>
        <taxon>Cichorioideae</taxon>
        <taxon>Cichorieae</taxon>
        <taxon>Lactucinae</taxon>
        <taxon>Lactuca</taxon>
    </lineage>
</organism>
<dbReference type="Proteomes" id="UP001157418">
    <property type="component" value="Unassembled WGS sequence"/>
</dbReference>